<dbReference type="Pfam" id="PF02617">
    <property type="entry name" value="ClpS"/>
    <property type="match status" value="1"/>
</dbReference>
<proteinExistence type="predicted"/>
<dbReference type="Proteomes" id="UP001236507">
    <property type="component" value="Unassembled WGS sequence"/>
</dbReference>
<evidence type="ECO:0000313" key="2">
    <source>
        <dbReference type="EMBL" id="MDI9858469.1"/>
    </source>
</evidence>
<comment type="caution">
    <text evidence="2">The sequence shown here is derived from an EMBL/GenBank/DDBJ whole genome shotgun (WGS) entry which is preliminary data.</text>
</comment>
<sequence>MRPFEQFEEEVDVLEDVKDTDQYDLVVFNDDVNTFDYVIETLIDVCGHTPEQAEQCTILIHFKGKCSVKKGSFDELAPMRNDICRRGLSAEVM</sequence>
<dbReference type="RefSeq" id="WP_166550149.1">
    <property type="nucleotide sequence ID" value="NZ_JASHIF010000003.1"/>
</dbReference>
<keyword evidence="3" id="KW-1185">Reference proteome</keyword>
<dbReference type="EMBL" id="JASHIF010000003">
    <property type="protein sequence ID" value="MDI9858469.1"/>
    <property type="molecule type" value="Genomic_DNA"/>
</dbReference>
<dbReference type="SUPFAM" id="SSF54736">
    <property type="entry name" value="ClpS-like"/>
    <property type="match status" value="1"/>
</dbReference>
<organism evidence="2 3">
    <name type="scientific">Flectobacillus roseus</name>
    <dbReference type="NCBI Taxonomy" id="502259"/>
    <lineage>
        <taxon>Bacteria</taxon>
        <taxon>Pseudomonadati</taxon>
        <taxon>Bacteroidota</taxon>
        <taxon>Cytophagia</taxon>
        <taxon>Cytophagales</taxon>
        <taxon>Flectobacillaceae</taxon>
        <taxon>Flectobacillus</taxon>
    </lineage>
</organism>
<evidence type="ECO:0000259" key="1">
    <source>
        <dbReference type="Pfam" id="PF02617"/>
    </source>
</evidence>
<protein>
    <submittedName>
        <fullName evidence="2">ATP-dependent Clp protease adaptor ClpS</fullName>
    </submittedName>
</protein>
<evidence type="ECO:0000313" key="3">
    <source>
        <dbReference type="Proteomes" id="UP001236507"/>
    </source>
</evidence>
<keyword evidence="2" id="KW-0378">Hydrolase</keyword>
<dbReference type="InterPro" id="IPR014719">
    <property type="entry name" value="Ribosomal_bL12_C/ClpS-like"/>
</dbReference>
<accession>A0ABT6Y4H4</accession>
<name>A0ABT6Y4H4_9BACT</name>
<gene>
    <name evidence="2" type="ORF">QM524_04550</name>
</gene>
<dbReference type="GO" id="GO:0008233">
    <property type="term" value="F:peptidase activity"/>
    <property type="evidence" value="ECO:0007669"/>
    <property type="project" value="UniProtKB-KW"/>
</dbReference>
<reference evidence="2 3" key="1">
    <citation type="submission" date="2023-05" db="EMBL/GenBank/DDBJ databases">
        <title>Novel species of genus Flectobacillus isolated from stream in China.</title>
        <authorList>
            <person name="Lu H."/>
        </authorList>
    </citation>
    <scope>NUCLEOTIDE SEQUENCE [LARGE SCALE GENOMIC DNA]</scope>
    <source>
        <strain evidence="2 3">KCTC 42575</strain>
    </source>
</reference>
<feature type="domain" description="Adaptor protein ClpS core" evidence="1">
    <location>
        <begin position="19"/>
        <end position="85"/>
    </location>
</feature>
<dbReference type="InterPro" id="IPR003769">
    <property type="entry name" value="ClpS_core"/>
</dbReference>
<dbReference type="GO" id="GO:0006508">
    <property type="term" value="P:proteolysis"/>
    <property type="evidence" value="ECO:0007669"/>
    <property type="project" value="UniProtKB-KW"/>
</dbReference>
<dbReference type="Gene3D" id="3.30.1390.10">
    <property type="match status" value="1"/>
</dbReference>
<keyword evidence="2" id="KW-0645">Protease</keyword>